<dbReference type="eggNOG" id="KOG1455">
    <property type="taxonomic scope" value="Eukaryota"/>
</dbReference>
<dbReference type="FunCoup" id="S8EAX6">
    <property type="interactions" value="136"/>
</dbReference>
<protein>
    <recommendedName>
        <fullName evidence="1">Serine aminopeptidase S33 domain-containing protein</fullName>
    </recommendedName>
</protein>
<dbReference type="SUPFAM" id="SSF53474">
    <property type="entry name" value="alpha/beta-Hydrolases"/>
    <property type="match status" value="1"/>
</dbReference>
<dbReference type="InterPro" id="IPR029058">
    <property type="entry name" value="AB_hydrolase_fold"/>
</dbReference>
<dbReference type="Proteomes" id="UP000015241">
    <property type="component" value="Unassembled WGS sequence"/>
</dbReference>
<keyword evidence="3" id="KW-1185">Reference proteome</keyword>
<sequence length="304" mass="34142">MFTTEHPYAEAWLPGPEGHQFYTRTYAATETARAAVVFIHGFAEHVGRHEHAHRNWQTKDLTIFTFDQRGFGRTALDAEHKSKDAAYGKETFEDQMRDIDFWLRHVKTQYPALPIFLVGQSMGGGLVLSFPTQPHPSKEILTGVIGMSPLILQTTPAPKLLRKAGAAVSVVAPWFPFPAEVPAEDLSHDSAVNTAVNSDPLIKKQGTFKGLADMLNMGENFLYKSYKNWPKKLPVLILHGTEDKVTSHKAAEELYGKLDAEDKKLSLYEGAYHELTNEPDGVKEKFWDECVSWIHAHVVEMAKL</sequence>
<dbReference type="EMBL" id="KE504149">
    <property type="protein sequence ID" value="EPT00419.1"/>
    <property type="molecule type" value="Genomic_DNA"/>
</dbReference>
<dbReference type="OrthoDB" id="10249433at2759"/>
<dbReference type="AlphaFoldDB" id="S8EAX6"/>
<evidence type="ECO:0000313" key="2">
    <source>
        <dbReference type="EMBL" id="EPT00419.1"/>
    </source>
</evidence>
<dbReference type="STRING" id="743788.S8EAX6"/>
<gene>
    <name evidence="2" type="ORF">FOMPIDRAFT_1122806</name>
</gene>
<dbReference type="Gene3D" id="3.40.50.1820">
    <property type="entry name" value="alpha/beta hydrolase"/>
    <property type="match status" value="1"/>
</dbReference>
<dbReference type="InterPro" id="IPR022742">
    <property type="entry name" value="Hydrolase_4"/>
</dbReference>
<dbReference type="Pfam" id="PF12146">
    <property type="entry name" value="Hydrolase_4"/>
    <property type="match status" value="1"/>
</dbReference>
<name>S8EAX6_FOMSC</name>
<feature type="domain" description="Serine aminopeptidase S33" evidence="1">
    <location>
        <begin position="32"/>
        <end position="280"/>
    </location>
</feature>
<organism evidence="2 3">
    <name type="scientific">Fomitopsis schrenkii</name>
    <name type="common">Brown rot fungus</name>
    <dbReference type="NCBI Taxonomy" id="2126942"/>
    <lineage>
        <taxon>Eukaryota</taxon>
        <taxon>Fungi</taxon>
        <taxon>Dikarya</taxon>
        <taxon>Basidiomycota</taxon>
        <taxon>Agaricomycotina</taxon>
        <taxon>Agaricomycetes</taxon>
        <taxon>Polyporales</taxon>
        <taxon>Fomitopsis</taxon>
    </lineage>
</organism>
<reference evidence="2 3" key="1">
    <citation type="journal article" date="2012" name="Science">
        <title>The Paleozoic origin of enzymatic lignin decomposition reconstructed from 31 fungal genomes.</title>
        <authorList>
            <person name="Floudas D."/>
            <person name="Binder M."/>
            <person name="Riley R."/>
            <person name="Barry K."/>
            <person name="Blanchette R.A."/>
            <person name="Henrissat B."/>
            <person name="Martinez A.T."/>
            <person name="Otillar R."/>
            <person name="Spatafora J.W."/>
            <person name="Yadav J.S."/>
            <person name="Aerts A."/>
            <person name="Benoit I."/>
            <person name="Boyd A."/>
            <person name="Carlson A."/>
            <person name="Copeland A."/>
            <person name="Coutinho P.M."/>
            <person name="de Vries R.P."/>
            <person name="Ferreira P."/>
            <person name="Findley K."/>
            <person name="Foster B."/>
            <person name="Gaskell J."/>
            <person name="Glotzer D."/>
            <person name="Gorecki P."/>
            <person name="Heitman J."/>
            <person name="Hesse C."/>
            <person name="Hori C."/>
            <person name="Igarashi K."/>
            <person name="Jurgens J.A."/>
            <person name="Kallen N."/>
            <person name="Kersten P."/>
            <person name="Kohler A."/>
            <person name="Kuees U."/>
            <person name="Kumar T.K.A."/>
            <person name="Kuo A."/>
            <person name="LaButti K."/>
            <person name="Larrondo L.F."/>
            <person name="Lindquist E."/>
            <person name="Ling A."/>
            <person name="Lombard V."/>
            <person name="Lucas S."/>
            <person name="Lundell T."/>
            <person name="Martin R."/>
            <person name="McLaughlin D.J."/>
            <person name="Morgenstern I."/>
            <person name="Morin E."/>
            <person name="Murat C."/>
            <person name="Nagy L.G."/>
            <person name="Nolan M."/>
            <person name="Ohm R.A."/>
            <person name="Patyshakuliyeva A."/>
            <person name="Rokas A."/>
            <person name="Ruiz-Duenas F.J."/>
            <person name="Sabat G."/>
            <person name="Salamov A."/>
            <person name="Samejima M."/>
            <person name="Schmutz J."/>
            <person name="Slot J.C."/>
            <person name="St John F."/>
            <person name="Stenlid J."/>
            <person name="Sun H."/>
            <person name="Sun S."/>
            <person name="Syed K."/>
            <person name="Tsang A."/>
            <person name="Wiebenga A."/>
            <person name="Young D."/>
            <person name="Pisabarro A."/>
            <person name="Eastwood D.C."/>
            <person name="Martin F."/>
            <person name="Cullen D."/>
            <person name="Grigoriev I.V."/>
            <person name="Hibbett D.S."/>
        </authorList>
    </citation>
    <scope>NUCLEOTIDE SEQUENCE</scope>
    <source>
        <strain evidence="3">FP-58527</strain>
    </source>
</reference>
<evidence type="ECO:0000259" key="1">
    <source>
        <dbReference type="Pfam" id="PF12146"/>
    </source>
</evidence>
<dbReference type="InterPro" id="IPR051044">
    <property type="entry name" value="MAG_DAG_Lipase"/>
</dbReference>
<evidence type="ECO:0000313" key="3">
    <source>
        <dbReference type="Proteomes" id="UP000015241"/>
    </source>
</evidence>
<proteinExistence type="predicted"/>
<dbReference type="HOGENOM" id="CLU_026209_5_2_1"/>
<accession>S8EAX6</accession>
<dbReference type="PANTHER" id="PTHR11614">
    <property type="entry name" value="PHOSPHOLIPASE-RELATED"/>
    <property type="match status" value="1"/>
</dbReference>
<dbReference type="InParanoid" id="S8EAX6"/>